<proteinExistence type="predicted"/>
<dbReference type="AlphaFoldDB" id="A0A6J7FSK2"/>
<dbReference type="EMBL" id="CAFBPZ010000011">
    <property type="protein sequence ID" value="CAB5035423.1"/>
    <property type="molecule type" value="Genomic_DNA"/>
</dbReference>
<evidence type="ECO:0000313" key="1">
    <source>
        <dbReference type="EMBL" id="CAB4898416.1"/>
    </source>
</evidence>
<dbReference type="SUPFAM" id="SSF52799">
    <property type="entry name" value="(Phosphotyrosine protein) phosphatases II"/>
    <property type="match status" value="1"/>
</dbReference>
<accession>A0A6J7FSK2</accession>
<organism evidence="1">
    <name type="scientific">freshwater metagenome</name>
    <dbReference type="NCBI Taxonomy" id="449393"/>
    <lineage>
        <taxon>unclassified sequences</taxon>
        <taxon>metagenomes</taxon>
        <taxon>ecological metagenomes</taxon>
    </lineage>
</organism>
<sequence>MIEVAVNREDAELNGSSPVVSQASAIIQTEFANFRDLGGVPAGPGRTFRPGVVFRTQALVSPSPETVHALTDLGLTDLVDLRMDRERVNLPVVLPFAVSYVIADVAADLVDNSAEAAGAAMSQKSASTKDFVPREAPPGGKDAMIETYRKFVEVSSAKAGYASFVRCVINADGATAVFCAAGKDRTGWAAAFLQSFMGVEDSAVVAAYTESNINLVKRYAQATQDVRNSGGDVEGFLALINANPDYLDAAFTLVKSKYGDVEGYLINGLGLTESELVELEGRLVS</sequence>
<dbReference type="GO" id="GO:0004721">
    <property type="term" value="F:phosphoprotein phosphatase activity"/>
    <property type="evidence" value="ECO:0007669"/>
    <property type="project" value="InterPro"/>
</dbReference>
<name>A0A6J7FSK2_9ZZZZ</name>
<reference evidence="1" key="1">
    <citation type="submission" date="2020-05" db="EMBL/GenBank/DDBJ databases">
        <authorList>
            <person name="Chiriac C."/>
            <person name="Salcher M."/>
            <person name="Ghai R."/>
            <person name="Kavagutti S V."/>
        </authorList>
    </citation>
    <scope>NUCLEOTIDE SEQUENCE</scope>
</reference>
<dbReference type="Gene3D" id="3.90.190.10">
    <property type="entry name" value="Protein tyrosine phosphatase superfamily"/>
    <property type="match status" value="1"/>
</dbReference>
<protein>
    <submittedName>
        <fullName evidence="1">Unannotated protein</fullName>
    </submittedName>
</protein>
<evidence type="ECO:0000313" key="2">
    <source>
        <dbReference type="EMBL" id="CAB5035423.1"/>
    </source>
</evidence>
<dbReference type="EMBL" id="CAFBMC010000037">
    <property type="protein sequence ID" value="CAB4898416.1"/>
    <property type="molecule type" value="Genomic_DNA"/>
</dbReference>
<dbReference type="Pfam" id="PF13350">
    <property type="entry name" value="Y_phosphatase3"/>
    <property type="match status" value="1"/>
</dbReference>
<dbReference type="InterPro" id="IPR026893">
    <property type="entry name" value="Tyr/Ser_Pase_IphP-type"/>
</dbReference>
<dbReference type="InterPro" id="IPR029021">
    <property type="entry name" value="Prot-tyrosine_phosphatase-like"/>
</dbReference>
<gene>
    <name evidence="1" type="ORF">UFOPK3495_00824</name>
    <name evidence="2" type="ORF">UFOPK4237_00308</name>
</gene>